<feature type="domain" description="TRAM" evidence="2">
    <location>
        <begin position="135"/>
        <end position="200"/>
    </location>
</feature>
<dbReference type="EMBL" id="CP081958">
    <property type="protein sequence ID" value="QZP36348.1"/>
    <property type="molecule type" value="Genomic_DNA"/>
</dbReference>
<keyword evidence="4" id="KW-1185">Reference proteome</keyword>
<proteinExistence type="predicted"/>
<keyword evidence="1" id="KW-0175">Coiled coil</keyword>
<dbReference type="Gene3D" id="1.10.287.1490">
    <property type="match status" value="1"/>
</dbReference>
<dbReference type="InterPro" id="IPR002792">
    <property type="entry name" value="TRAM_dom"/>
</dbReference>
<sequence>MSAQTQGSPVGAGIGAFNRLSTDLETIAVLCSAVPEIDEDLRALAAHVDALDESIDELNGDKGELQAEIGDLSEALRHLTANVADLEEMLEEEVDDLRSRQDDLAARLDAVEGCLNPDLLEKQTAHVDAQNSSIPFNRGDERELVVEEVEGRPDATLRGKIEKVQTFVDVDDPSEYKEGDLVDVTITDLNGTAAHAALTETLGE</sequence>
<accession>A0A8T8W940</accession>
<evidence type="ECO:0000256" key="1">
    <source>
        <dbReference type="SAM" id="Coils"/>
    </source>
</evidence>
<dbReference type="PROSITE" id="PS50926">
    <property type="entry name" value="TRAM"/>
    <property type="match status" value="1"/>
</dbReference>
<evidence type="ECO:0000259" key="2">
    <source>
        <dbReference type="PROSITE" id="PS50926"/>
    </source>
</evidence>
<feature type="coiled-coil region" evidence="1">
    <location>
        <begin position="41"/>
        <end position="107"/>
    </location>
</feature>
<dbReference type="AlphaFoldDB" id="A0A8T8W940"/>
<dbReference type="RefSeq" id="WP_222606171.1">
    <property type="nucleotide sequence ID" value="NZ_CP081958.1"/>
</dbReference>
<evidence type="ECO:0000313" key="3">
    <source>
        <dbReference type="EMBL" id="QZP36348.1"/>
    </source>
</evidence>
<dbReference type="SUPFAM" id="SSF90257">
    <property type="entry name" value="Myosin rod fragments"/>
    <property type="match status" value="1"/>
</dbReference>
<evidence type="ECO:0000313" key="4">
    <source>
        <dbReference type="Proteomes" id="UP000826254"/>
    </source>
</evidence>
<name>A0A8T8W940_9EURY</name>
<protein>
    <recommendedName>
        <fullName evidence="2">TRAM domain-containing protein</fullName>
    </recommendedName>
</protein>
<gene>
    <name evidence="3" type="ORF">K6T50_08350</name>
</gene>
<dbReference type="KEGG" id="hmp:K6T50_08350"/>
<organism evidence="3 4">
    <name type="scientific">Halobaculum magnesiiphilum</name>
    <dbReference type="NCBI Taxonomy" id="1017351"/>
    <lineage>
        <taxon>Archaea</taxon>
        <taxon>Methanobacteriati</taxon>
        <taxon>Methanobacteriota</taxon>
        <taxon>Stenosarchaea group</taxon>
        <taxon>Halobacteria</taxon>
        <taxon>Halobacteriales</taxon>
        <taxon>Haloferacaceae</taxon>
        <taxon>Halobaculum</taxon>
    </lineage>
</organism>
<reference evidence="3 4" key="1">
    <citation type="journal article" date="2021" name="Int. J. Syst. Evol. Microbiol.">
        <title>Halobaculum halophilum sp. nov. and Halobaculum salinum sp. nov., isolated from salt lake and saline soil.</title>
        <authorList>
            <person name="Cui H.L."/>
            <person name="Shi X.W."/>
            <person name="Yin X.M."/>
            <person name="Yang X.Y."/>
            <person name="Hou J."/>
            <person name="Zhu L."/>
        </authorList>
    </citation>
    <scope>NUCLEOTIDE SEQUENCE [LARGE SCALE GENOMIC DNA]</scope>
    <source>
        <strain evidence="3 4">NBRC 109044</strain>
    </source>
</reference>
<dbReference type="GeneID" id="67178146"/>
<dbReference type="Proteomes" id="UP000826254">
    <property type="component" value="Chromosome"/>
</dbReference>